<name>M1DRU3_SOLTU</name>
<dbReference type="Proteomes" id="UP000011115">
    <property type="component" value="Unassembled WGS sequence"/>
</dbReference>
<evidence type="ECO:0000313" key="3">
    <source>
        <dbReference type="Proteomes" id="UP000011115"/>
    </source>
</evidence>
<dbReference type="HOGENOM" id="CLU_2547014_0_0_1"/>
<proteinExistence type="predicted"/>
<dbReference type="Gramene" id="PGSC0003DMT400093374">
    <property type="protein sequence ID" value="PGSC0003DMT400093374"/>
    <property type="gene ID" value="PGSC0003DMG400042945"/>
</dbReference>
<evidence type="ECO:0000313" key="2">
    <source>
        <dbReference type="EnsemblPlants" id="PGSC0003DMT400093374"/>
    </source>
</evidence>
<accession>M1DRU3</accession>
<dbReference type="AlphaFoldDB" id="M1DRU3"/>
<reference evidence="2" key="2">
    <citation type="submission" date="2015-06" db="UniProtKB">
        <authorList>
            <consortium name="EnsemblPlants"/>
        </authorList>
    </citation>
    <scope>IDENTIFICATION</scope>
    <source>
        <strain evidence="2">DM1-3 516 R44</strain>
    </source>
</reference>
<organism evidence="2 3">
    <name type="scientific">Solanum tuberosum</name>
    <name type="common">Potato</name>
    <dbReference type="NCBI Taxonomy" id="4113"/>
    <lineage>
        <taxon>Eukaryota</taxon>
        <taxon>Viridiplantae</taxon>
        <taxon>Streptophyta</taxon>
        <taxon>Embryophyta</taxon>
        <taxon>Tracheophyta</taxon>
        <taxon>Spermatophyta</taxon>
        <taxon>Magnoliopsida</taxon>
        <taxon>eudicotyledons</taxon>
        <taxon>Gunneridae</taxon>
        <taxon>Pentapetalae</taxon>
        <taxon>asterids</taxon>
        <taxon>lamiids</taxon>
        <taxon>Solanales</taxon>
        <taxon>Solanaceae</taxon>
        <taxon>Solanoideae</taxon>
        <taxon>Solaneae</taxon>
        <taxon>Solanum</taxon>
    </lineage>
</organism>
<feature type="compositionally biased region" description="Basic and acidic residues" evidence="1">
    <location>
        <begin position="65"/>
        <end position="74"/>
    </location>
</feature>
<protein>
    <submittedName>
        <fullName evidence="2">Uncharacterized protein</fullName>
    </submittedName>
</protein>
<feature type="region of interest" description="Disordered" evidence="1">
    <location>
        <begin position="36"/>
        <end position="83"/>
    </location>
</feature>
<dbReference type="InParanoid" id="M1DRU3"/>
<evidence type="ECO:0000256" key="1">
    <source>
        <dbReference type="SAM" id="MobiDB-lite"/>
    </source>
</evidence>
<keyword evidence="3" id="KW-1185">Reference proteome</keyword>
<sequence>MEKILAFRNLVLVPTEPPTDRRWGSIVKVQNFMVSDPTHGRPVQSVVGPTDHRPVAPVNAPAEESAAKGRDRGRGSGRARGRG</sequence>
<dbReference type="PaxDb" id="4113-PGSC0003DMT400093374"/>
<reference evidence="3" key="1">
    <citation type="journal article" date="2011" name="Nature">
        <title>Genome sequence and analysis of the tuber crop potato.</title>
        <authorList>
            <consortium name="The Potato Genome Sequencing Consortium"/>
        </authorList>
    </citation>
    <scope>NUCLEOTIDE SEQUENCE [LARGE SCALE GENOMIC DNA]</scope>
    <source>
        <strain evidence="3">cv. DM1-3 516 R44</strain>
    </source>
</reference>
<dbReference type="EnsemblPlants" id="PGSC0003DMT400093374">
    <property type="protein sequence ID" value="PGSC0003DMT400093374"/>
    <property type="gene ID" value="PGSC0003DMG400042945"/>
</dbReference>